<evidence type="ECO:0000256" key="2">
    <source>
        <dbReference type="ARBA" id="ARBA00023015"/>
    </source>
</evidence>
<dbReference type="Proteomes" id="UP000218377">
    <property type="component" value="Unassembled WGS sequence"/>
</dbReference>
<evidence type="ECO:0000313" key="6">
    <source>
        <dbReference type="EMBL" id="PCC18478.1"/>
    </source>
</evidence>
<dbReference type="InterPro" id="IPR013324">
    <property type="entry name" value="RNA_pol_sigma_r3/r4-like"/>
</dbReference>
<dbReference type="EMBL" id="NRGX01000001">
    <property type="protein sequence ID" value="PCC18478.1"/>
    <property type="molecule type" value="Genomic_DNA"/>
</dbReference>
<dbReference type="InterPro" id="IPR039425">
    <property type="entry name" value="RNA_pol_sigma-70-like"/>
</dbReference>
<proteinExistence type="inferred from homology"/>
<dbReference type="SUPFAM" id="SSF88946">
    <property type="entry name" value="Sigma2 domain of RNA polymerase sigma factors"/>
    <property type="match status" value="1"/>
</dbReference>
<evidence type="ECO:0000256" key="4">
    <source>
        <dbReference type="ARBA" id="ARBA00023125"/>
    </source>
</evidence>
<dbReference type="GO" id="GO:0006352">
    <property type="term" value="P:DNA-templated transcription initiation"/>
    <property type="evidence" value="ECO:0007669"/>
    <property type="project" value="InterPro"/>
</dbReference>
<dbReference type="AlphaFoldDB" id="A0A2A3X476"/>
<dbReference type="RefSeq" id="WP_096157994.1">
    <property type="nucleotide sequence ID" value="NZ_FXYZ01000021.1"/>
</dbReference>
<dbReference type="CDD" id="cd06171">
    <property type="entry name" value="Sigma70_r4"/>
    <property type="match status" value="1"/>
</dbReference>
<evidence type="ECO:0000256" key="5">
    <source>
        <dbReference type="ARBA" id="ARBA00023163"/>
    </source>
</evidence>
<comment type="caution">
    <text evidence="6">The sequence shown here is derived from an EMBL/GenBank/DDBJ whole genome shotgun (WGS) entry which is preliminary data.</text>
</comment>
<dbReference type="Gene3D" id="1.10.10.10">
    <property type="entry name" value="Winged helix-like DNA-binding domain superfamily/Winged helix DNA-binding domain"/>
    <property type="match status" value="1"/>
</dbReference>
<dbReference type="PANTHER" id="PTHR43133">
    <property type="entry name" value="RNA POLYMERASE ECF-TYPE SIGMA FACTO"/>
    <property type="match status" value="1"/>
</dbReference>
<dbReference type="SUPFAM" id="SSF88659">
    <property type="entry name" value="Sigma3 and sigma4 domains of RNA polymerase sigma factors"/>
    <property type="match status" value="1"/>
</dbReference>
<keyword evidence="4" id="KW-0238">DNA-binding</keyword>
<dbReference type="InterPro" id="IPR013249">
    <property type="entry name" value="RNA_pol_sigma70_r4_t2"/>
</dbReference>
<sequence>MAASSKHGETSCCTDDLVRAFEQQDGLMATDIAKVLVADGCAETVLNVAANYGPTSRVAMNVLVETLDDAGTVHRFAGAMLLDRASVDDVAQDSLISIVESIDSYKGGSKFTSWVHTIVQRRVVDYLRRQRESTPLDEVESPTTRMSSMIAARTTVRDALAKLPEIYRVPVVLRDIEGLPYEEIARRLERSLGTVKSQISRGRAMVAGMLEMDQPGTAVEG</sequence>
<reference evidence="6 7" key="1">
    <citation type="journal article" date="2017" name="Elife">
        <title>Extensive horizontal gene transfer in cheese-associated bacteria.</title>
        <authorList>
            <person name="Bonham K.S."/>
            <person name="Wolfe B.E."/>
            <person name="Dutton R.J."/>
        </authorList>
    </citation>
    <scope>NUCLEOTIDE SEQUENCE [LARGE SCALE GENOMIC DNA]</scope>
    <source>
        <strain evidence="6 7">JB5</strain>
    </source>
</reference>
<organism evidence="6 7">
    <name type="scientific">Brevibacterium aurantiacum</name>
    <dbReference type="NCBI Taxonomy" id="273384"/>
    <lineage>
        <taxon>Bacteria</taxon>
        <taxon>Bacillati</taxon>
        <taxon>Actinomycetota</taxon>
        <taxon>Actinomycetes</taxon>
        <taxon>Micrococcales</taxon>
        <taxon>Brevibacteriaceae</taxon>
        <taxon>Brevibacterium</taxon>
    </lineage>
</organism>
<keyword evidence="3" id="KW-0731">Sigma factor</keyword>
<dbReference type="InterPro" id="IPR013325">
    <property type="entry name" value="RNA_pol_sigma_r2"/>
</dbReference>
<keyword evidence="5" id="KW-0804">Transcription</keyword>
<gene>
    <name evidence="6" type="ORF">CIK79_09355</name>
</gene>
<keyword evidence="2" id="KW-0805">Transcription regulation</keyword>
<evidence type="ECO:0000256" key="3">
    <source>
        <dbReference type="ARBA" id="ARBA00023082"/>
    </source>
</evidence>
<dbReference type="Pfam" id="PF04542">
    <property type="entry name" value="Sigma70_r2"/>
    <property type="match status" value="1"/>
</dbReference>
<dbReference type="PANTHER" id="PTHR43133:SF8">
    <property type="entry name" value="RNA POLYMERASE SIGMA FACTOR HI_1459-RELATED"/>
    <property type="match status" value="1"/>
</dbReference>
<dbReference type="GO" id="GO:0003677">
    <property type="term" value="F:DNA binding"/>
    <property type="evidence" value="ECO:0007669"/>
    <property type="project" value="UniProtKB-KW"/>
</dbReference>
<accession>A0A2A3X476</accession>
<protein>
    <submittedName>
        <fullName evidence="6">Uncharacterized protein</fullName>
    </submittedName>
</protein>
<dbReference type="GO" id="GO:0016987">
    <property type="term" value="F:sigma factor activity"/>
    <property type="evidence" value="ECO:0007669"/>
    <property type="project" value="UniProtKB-KW"/>
</dbReference>
<evidence type="ECO:0000313" key="7">
    <source>
        <dbReference type="Proteomes" id="UP000218377"/>
    </source>
</evidence>
<evidence type="ECO:0000256" key="1">
    <source>
        <dbReference type="ARBA" id="ARBA00010641"/>
    </source>
</evidence>
<dbReference type="InterPro" id="IPR014284">
    <property type="entry name" value="RNA_pol_sigma-70_dom"/>
</dbReference>
<dbReference type="InterPro" id="IPR036388">
    <property type="entry name" value="WH-like_DNA-bd_sf"/>
</dbReference>
<dbReference type="NCBIfam" id="TIGR02937">
    <property type="entry name" value="sigma70-ECF"/>
    <property type="match status" value="1"/>
</dbReference>
<comment type="similarity">
    <text evidence="1">Belongs to the sigma-70 factor family. ECF subfamily.</text>
</comment>
<name>A0A2A3X476_BREAU</name>
<dbReference type="InterPro" id="IPR007627">
    <property type="entry name" value="RNA_pol_sigma70_r2"/>
</dbReference>
<dbReference type="Gene3D" id="1.10.1740.10">
    <property type="match status" value="1"/>
</dbReference>
<dbReference type="Pfam" id="PF08281">
    <property type="entry name" value="Sigma70_r4_2"/>
    <property type="match status" value="1"/>
</dbReference>